<sequence>MTDSGISPLWIEVTEDGAAKSLVVERSINRHVRTWRSAERNLIRSLAIAAFVVRQIPRLQKKGIDRVSTFWPRGETLSVLVKAGQYAGGYRKCGFLLTTV</sequence>
<keyword evidence="2" id="KW-1185">Reference proteome</keyword>
<accession>A0ABD1XY89</accession>
<evidence type="ECO:0000313" key="2">
    <source>
        <dbReference type="Proteomes" id="UP001605036"/>
    </source>
</evidence>
<evidence type="ECO:0000313" key="1">
    <source>
        <dbReference type="EMBL" id="KAL2613922.1"/>
    </source>
</evidence>
<dbReference type="EMBL" id="JBHFFA010000007">
    <property type="protein sequence ID" value="KAL2613922.1"/>
    <property type="molecule type" value="Genomic_DNA"/>
</dbReference>
<reference evidence="1 2" key="1">
    <citation type="submission" date="2024-09" db="EMBL/GenBank/DDBJ databases">
        <title>Chromosome-scale assembly of Riccia fluitans.</title>
        <authorList>
            <person name="Paukszto L."/>
            <person name="Sawicki J."/>
            <person name="Karawczyk K."/>
            <person name="Piernik-Szablinska J."/>
            <person name="Szczecinska M."/>
            <person name="Mazdziarz M."/>
        </authorList>
    </citation>
    <scope>NUCLEOTIDE SEQUENCE [LARGE SCALE GENOMIC DNA]</scope>
    <source>
        <strain evidence="1">Rf_01</strain>
        <tissue evidence="1">Aerial parts of the thallus</tissue>
    </source>
</reference>
<proteinExistence type="predicted"/>
<gene>
    <name evidence="1" type="ORF">R1flu_025614</name>
</gene>
<dbReference type="AlphaFoldDB" id="A0ABD1XY89"/>
<name>A0ABD1XY89_9MARC</name>
<comment type="caution">
    <text evidence="1">The sequence shown here is derived from an EMBL/GenBank/DDBJ whole genome shotgun (WGS) entry which is preliminary data.</text>
</comment>
<organism evidence="1 2">
    <name type="scientific">Riccia fluitans</name>
    <dbReference type="NCBI Taxonomy" id="41844"/>
    <lineage>
        <taxon>Eukaryota</taxon>
        <taxon>Viridiplantae</taxon>
        <taxon>Streptophyta</taxon>
        <taxon>Embryophyta</taxon>
        <taxon>Marchantiophyta</taxon>
        <taxon>Marchantiopsida</taxon>
        <taxon>Marchantiidae</taxon>
        <taxon>Marchantiales</taxon>
        <taxon>Ricciaceae</taxon>
        <taxon>Riccia</taxon>
    </lineage>
</organism>
<protein>
    <submittedName>
        <fullName evidence="1">Uncharacterized protein</fullName>
    </submittedName>
</protein>
<dbReference type="Proteomes" id="UP001605036">
    <property type="component" value="Unassembled WGS sequence"/>
</dbReference>